<accession>A0A6F9D9S9</accession>
<reference evidence="9" key="1">
    <citation type="submission" date="2020-04" db="EMBL/GenBank/DDBJ databases">
        <authorList>
            <person name="Neveu A P."/>
        </authorList>
    </citation>
    <scope>NUCLEOTIDE SEQUENCE</scope>
    <source>
        <tissue evidence="9">Whole embryo</tissue>
    </source>
</reference>
<dbReference type="GO" id="GO:0000775">
    <property type="term" value="C:chromosome, centromeric region"/>
    <property type="evidence" value="ECO:0007669"/>
    <property type="project" value="UniProtKB-SubCell"/>
</dbReference>
<protein>
    <recommendedName>
        <fullName evidence="4">Centromere protein L</fullName>
    </recommendedName>
</protein>
<dbReference type="AlphaFoldDB" id="A0A6F9D9S9"/>
<dbReference type="PANTHER" id="PTHR31740:SF2">
    <property type="entry name" value="CENTROMERE PROTEIN L"/>
    <property type="match status" value="1"/>
</dbReference>
<evidence type="ECO:0000256" key="5">
    <source>
        <dbReference type="ARBA" id="ARBA00022454"/>
    </source>
</evidence>
<evidence type="ECO:0000256" key="2">
    <source>
        <dbReference type="ARBA" id="ARBA00004584"/>
    </source>
</evidence>
<keyword evidence="5" id="KW-0158">Chromosome</keyword>
<evidence type="ECO:0000256" key="8">
    <source>
        <dbReference type="SAM" id="MobiDB-lite"/>
    </source>
</evidence>
<evidence type="ECO:0000313" key="9">
    <source>
        <dbReference type="EMBL" id="CAB3229791.1"/>
    </source>
</evidence>
<comment type="similarity">
    <text evidence="3">Belongs to the CENP-L/IML3 family.</text>
</comment>
<evidence type="ECO:0000256" key="7">
    <source>
        <dbReference type="ARBA" id="ARBA00023328"/>
    </source>
</evidence>
<name>A0A6F9D9S9_9ASCI</name>
<dbReference type="PANTHER" id="PTHR31740">
    <property type="entry name" value="CENTROMERE PROTEIN L"/>
    <property type="match status" value="1"/>
</dbReference>
<evidence type="ECO:0000256" key="6">
    <source>
        <dbReference type="ARBA" id="ARBA00023242"/>
    </source>
</evidence>
<dbReference type="GO" id="GO:0005634">
    <property type="term" value="C:nucleus"/>
    <property type="evidence" value="ECO:0007669"/>
    <property type="project" value="UniProtKB-SubCell"/>
</dbReference>
<sequence length="364" mass="40790">MSGKNKASDPQHQSASRKSVFGSAKRSVMMSKMTPFTTVRRRHVMTAQRVARRKSQIKQQPEKVDTTLNDIVNKTWHVFCCSPLHKFNSNPKSLQQLSRLLSSVLAVETSRVGGIATSEEIGTKAIFSIAQGIAITEDDQPAIKITVNTKDRNNVAEMLLCSLASGDLIGDASNNSCTDLKEKFTVLPLILYKGNQSTKNVMFNWLKTEFDCIITKVTFNSLSLAWMLGMWSCMTDSEEACKPISITWKIPIQHTGLDCIESKFEPSSIETLWNACHKGSDDIVLVEEVQSLINGLQEHLLRHFCIKFQALPLQQVCFTIANIHADGKIKILSPEHVHTVLCHMNNLALELLDWRVEKSDEQSM</sequence>
<dbReference type="InterPro" id="IPR025204">
    <property type="entry name" value="CENP-L"/>
</dbReference>
<dbReference type="EMBL" id="LR783823">
    <property type="protein sequence ID" value="CAB3229791.1"/>
    <property type="molecule type" value="mRNA"/>
</dbReference>
<evidence type="ECO:0000256" key="4">
    <source>
        <dbReference type="ARBA" id="ARBA00016380"/>
    </source>
</evidence>
<gene>
    <name evidence="9" type="primary">Cenpl</name>
</gene>
<keyword evidence="7" id="KW-0137">Centromere</keyword>
<evidence type="ECO:0000256" key="1">
    <source>
        <dbReference type="ARBA" id="ARBA00004123"/>
    </source>
</evidence>
<evidence type="ECO:0000256" key="3">
    <source>
        <dbReference type="ARBA" id="ARBA00011060"/>
    </source>
</evidence>
<keyword evidence="6" id="KW-0539">Nucleus</keyword>
<proteinExistence type="evidence at transcript level"/>
<feature type="region of interest" description="Disordered" evidence="8">
    <location>
        <begin position="1"/>
        <end position="27"/>
    </location>
</feature>
<dbReference type="Pfam" id="PF13092">
    <property type="entry name" value="CENP-L"/>
    <property type="match status" value="1"/>
</dbReference>
<comment type="subcellular location">
    <subcellularLocation>
        <location evidence="2">Chromosome</location>
        <location evidence="2">Centromere</location>
    </subcellularLocation>
    <subcellularLocation>
        <location evidence="1">Nucleus</location>
    </subcellularLocation>
</comment>
<feature type="compositionally biased region" description="Polar residues" evidence="8">
    <location>
        <begin position="8"/>
        <end position="17"/>
    </location>
</feature>
<organism evidence="9">
    <name type="scientific">Phallusia mammillata</name>
    <dbReference type="NCBI Taxonomy" id="59560"/>
    <lineage>
        <taxon>Eukaryota</taxon>
        <taxon>Metazoa</taxon>
        <taxon>Chordata</taxon>
        <taxon>Tunicata</taxon>
        <taxon>Ascidiacea</taxon>
        <taxon>Phlebobranchia</taxon>
        <taxon>Ascidiidae</taxon>
        <taxon>Phallusia</taxon>
    </lineage>
</organism>